<evidence type="ECO:0000313" key="2">
    <source>
        <dbReference type="EMBL" id="MBF4767578.1"/>
    </source>
</evidence>
<keyword evidence="3" id="KW-1185">Reference proteome</keyword>
<reference evidence="2" key="1">
    <citation type="submission" date="2020-11" db="EMBL/GenBank/DDBJ databases">
        <title>Nocardioides cynanchi sp. nov., isolated from soil of rhizosphere of Cynanchum wilfordii.</title>
        <authorList>
            <person name="Lee J.-S."/>
            <person name="Suh M.K."/>
            <person name="Kim J.-S."/>
        </authorList>
    </citation>
    <scope>NUCLEOTIDE SEQUENCE</scope>
    <source>
        <strain evidence="2">KCTC 19276</strain>
    </source>
</reference>
<feature type="transmembrane region" description="Helical" evidence="1">
    <location>
        <begin position="171"/>
        <end position="192"/>
    </location>
</feature>
<accession>A0A930YI03</accession>
<organism evidence="2 3">
    <name type="scientific">Nocardioides agariphilus</name>
    <dbReference type="NCBI Taxonomy" id="433664"/>
    <lineage>
        <taxon>Bacteria</taxon>
        <taxon>Bacillati</taxon>
        <taxon>Actinomycetota</taxon>
        <taxon>Actinomycetes</taxon>
        <taxon>Propionibacteriales</taxon>
        <taxon>Nocardioidaceae</taxon>
        <taxon>Nocardioides</taxon>
    </lineage>
</organism>
<comment type="caution">
    <text evidence="2">The sequence shown here is derived from an EMBL/GenBank/DDBJ whole genome shotgun (WGS) entry which is preliminary data.</text>
</comment>
<dbReference type="Proteomes" id="UP000660668">
    <property type="component" value="Unassembled WGS sequence"/>
</dbReference>
<dbReference type="AlphaFoldDB" id="A0A930YI03"/>
<gene>
    <name evidence="2" type="ORF">ISU10_07355</name>
</gene>
<proteinExistence type="predicted"/>
<evidence type="ECO:0000313" key="3">
    <source>
        <dbReference type="Proteomes" id="UP000660668"/>
    </source>
</evidence>
<keyword evidence="1" id="KW-0472">Membrane</keyword>
<keyword evidence="1" id="KW-0812">Transmembrane</keyword>
<feature type="transmembrane region" description="Helical" evidence="1">
    <location>
        <begin position="62"/>
        <end position="82"/>
    </location>
</feature>
<sequence>MTATLAPTRGRSIPLSTWAVALLLPVGPAAIAVLRLILPYYTAGDTSDMVAAVNANPGRQSAVLWLAYVGILTLVPGLFAAAQVCRTAAPRLTAWALGLAVPGYLSLGMLVGSDHLLWSTTDAGLSRADAVAVVDAGHPSIDVAIGVFVLGHVIGTVLLGLALLRSGRIPVWAGWAIAVSQPLHFVATVILGSPQVDFVAWSLTAVGMAFVAREVLRDR</sequence>
<protein>
    <recommendedName>
        <fullName evidence="4">DUF4386 family protein</fullName>
    </recommendedName>
</protein>
<evidence type="ECO:0008006" key="4">
    <source>
        <dbReference type="Google" id="ProtNLM"/>
    </source>
</evidence>
<keyword evidence="1" id="KW-1133">Transmembrane helix</keyword>
<feature type="transmembrane region" description="Helical" evidence="1">
    <location>
        <begin position="198"/>
        <end position="216"/>
    </location>
</feature>
<feature type="transmembrane region" description="Helical" evidence="1">
    <location>
        <begin position="143"/>
        <end position="164"/>
    </location>
</feature>
<dbReference type="EMBL" id="JADKPO010000007">
    <property type="protein sequence ID" value="MBF4767578.1"/>
    <property type="molecule type" value="Genomic_DNA"/>
</dbReference>
<feature type="transmembrane region" description="Helical" evidence="1">
    <location>
        <begin position="20"/>
        <end position="42"/>
    </location>
</feature>
<dbReference type="RefSeq" id="WP_194695718.1">
    <property type="nucleotide sequence ID" value="NZ_JADKPO010000007.1"/>
</dbReference>
<evidence type="ECO:0000256" key="1">
    <source>
        <dbReference type="SAM" id="Phobius"/>
    </source>
</evidence>
<feature type="transmembrane region" description="Helical" evidence="1">
    <location>
        <begin position="94"/>
        <end position="112"/>
    </location>
</feature>
<name>A0A930YI03_9ACTN</name>